<gene>
    <name evidence="1" type="ORF">SAMN02910297_01472</name>
</gene>
<sequence length="179" mass="20477">MRICLYGAGSNKIDKNYVDISYKLGEEIAKRKHDLVFGGGDTGVMGAVSKGVINKNGKVLGIAPEWMEEFEGICKECDKFIYTSTMDERKNLFLKHSDAFIIAPGGLGTLDEFFEIVTLKKLKVHNKPIVLFNINHFYDSLLKMIDFMIKEKTIPEDDRKLIEVCYSIEETLNYIEEEY</sequence>
<evidence type="ECO:0000313" key="1">
    <source>
        <dbReference type="EMBL" id="SFL67048.1"/>
    </source>
</evidence>
<dbReference type="GO" id="GO:0005829">
    <property type="term" value="C:cytosol"/>
    <property type="evidence" value="ECO:0007669"/>
    <property type="project" value="TreeGrafter"/>
</dbReference>
<dbReference type="OrthoDB" id="145617at2157"/>
<dbReference type="SUPFAM" id="SSF102405">
    <property type="entry name" value="MCP/YpsA-like"/>
    <property type="match status" value="1"/>
</dbReference>
<evidence type="ECO:0008006" key="3">
    <source>
        <dbReference type="Google" id="ProtNLM"/>
    </source>
</evidence>
<dbReference type="Pfam" id="PF03641">
    <property type="entry name" value="Lysine_decarbox"/>
    <property type="match status" value="1"/>
</dbReference>
<dbReference type="RefSeq" id="WP_074798757.1">
    <property type="nucleotide sequence ID" value="NZ_FOTL01000026.1"/>
</dbReference>
<dbReference type="Gene3D" id="3.40.50.450">
    <property type="match status" value="1"/>
</dbReference>
<dbReference type="InterPro" id="IPR031100">
    <property type="entry name" value="LOG_fam"/>
</dbReference>
<protein>
    <recommendedName>
        <fullName evidence="3">Cytokinin riboside 5'-monophosphate phosphoribohydrolase</fullName>
    </recommendedName>
</protein>
<evidence type="ECO:0000313" key="2">
    <source>
        <dbReference type="Proteomes" id="UP000183442"/>
    </source>
</evidence>
<dbReference type="NCBIfam" id="TIGR00730">
    <property type="entry name" value="Rossman fold protein, TIGR00730 family"/>
    <property type="match status" value="1"/>
</dbReference>
<name>A0A1I4JKD1_METOL</name>
<dbReference type="InterPro" id="IPR005269">
    <property type="entry name" value="LOG"/>
</dbReference>
<dbReference type="GO" id="GO:0016799">
    <property type="term" value="F:hydrolase activity, hydrolyzing N-glycosyl compounds"/>
    <property type="evidence" value="ECO:0007669"/>
    <property type="project" value="TreeGrafter"/>
</dbReference>
<dbReference type="PANTHER" id="PTHR31223:SF70">
    <property type="entry name" value="LOG FAMILY PROTEIN YJL055W"/>
    <property type="match status" value="1"/>
</dbReference>
<dbReference type="AlphaFoldDB" id="A0A1I4JKD1"/>
<dbReference type="Proteomes" id="UP000183442">
    <property type="component" value="Unassembled WGS sequence"/>
</dbReference>
<dbReference type="EMBL" id="FOTL01000026">
    <property type="protein sequence ID" value="SFL67048.1"/>
    <property type="molecule type" value="Genomic_DNA"/>
</dbReference>
<proteinExistence type="predicted"/>
<organism evidence="1 2">
    <name type="scientific">Methanobrevibacter olleyae</name>
    <dbReference type="NCBI Taxonomy" id="294671"/>
    <lineage>
        <taxon>Archaea</taxon>
        <taxon>Methanobacteriati</taxon>
        <taxon>Methanobacteriota</taxon>
        <taxon>Methanomada group</taxon>
        <taxon>Methanobacteria</taxon>
        <taxon>Methanobacteriales</taxon>
        <taxon>Methanobacteriaceae</taxon>
        <taxon>Methanobrevibacter</taxon>
    </lineage>
</organism>
<accession>A0A1I4JKD1</accession>
<dbReference type="GO" id="GO:0009691">
    <property type="term" value="P:cytokinin biosynthetic process"/>
    <property type="evidence" value="ECO:0007669"/>
    <property type="project" value="InterPro"/>
</dbReference>
<dbReference type="PANTHER" id="PTHR31223">
    <property type="entry name" value="LOG FAMILY PROTEIN YJL055W"/>
    <property type="match status" value="1"/>
</dbReference>
<reference evidence="2" key="1">
    <citation type="submission" date="2016-10" db="EMBL/GenBank/DDBJ databases">
        <authorList>
            <person name="Varghese N."/>
        </authorList>
    </citation>
    <scope>NUCLEOTIDE SEQUENCE [LARGE SCALE GENOMIC DNA]</scope>
    <source>
        <strain evidence="2">DSM 16632</strain>
    </source>
</reference>